<protein>
    <submittedName>
        <fullName evidence="5">Cystathionine gamma-lyase</fullName>
        <ecNumber evidence="5">4.4.1.1</ecNumber>
    </submittedName>
</protein>
<evidence type="ECO:0000256" key="1">
    <source>
        <dbReference type="ARBA" id="ARBA00001933"/>
    </source>
</evidence>
<dbReference type="InterPro" id="IPR000277">
    <property type="entry name" value="Cys/Met-Metab_PyrdxlP-dep_enz"/>
</dbReference>
<dbReference type="InterPro" id="IPR015421">
    <property type="entry name" value="PyrdxlP-dep_Trfase_major"/>
</dbReference>
<dbReference type="PANTHER" id="PTHR11808">
    <property type="entry name" value="TRANS-SULFURATION ENZYME FAMILY MEMBER"/>
    <property type="match status" value="1"/>
</dbReference>
<comment type="cofactor">
    <cofactor evidence="1 3">
        <name>pyridoxal 5'-phosphate</name>
        <dbReference type="ChEBI" id="CHEBI:597326"/>
    </cofactor>
</comment>
<feature type="compositionally biased region" description="Gly residues" evidence="4">
    <location>
        <begin position="17"/>
        <end position="29"/>
    </location>
</feature>
<dbReference type="GO" id="GO:0005737">
    <property type="term" value="C:cytoplasm"/>
    <property type="evidence" value="ECO:0007669"/>
    <property type="project" value="TreeGrafter"/>
</dbReference>
<dbReference type="AlphaFoldDB" id="A0A7W7SN98"/>
<keyword evidence="5" id="KW-0456">Lyase</keyword>
<dbReference type="EC" id="4.4.1.1" evidence="5"/>
<organism evidence="5 6">
    <name type="scientific">Micromonospora polyrhachis</name>
    <dbReference type="NCBI Taxonomy" id="1282883"/>
    <lineage>
        <taxon>Bacteria</taxon>
        <taxon>Bacillati</taxon>
        <taxon>Actinomycetota</taxon>
        <taxon>Actinomycetes</taxon>
        <taxon>Micromonosporales</taxon>
        <taxon>Micromonosporaceae</taxon>
        <taxon>Micromonospora</taxon>
    </lineage>
</organism>
<sequence>MADRSTHGVDNAANHGTGTGRGSGHGSGSGSDYSYGYGDGTRCSHAGLPDPVPGQPFLPSPVFAAPYHIGTGPDVATAGYDGYARTGNPTRRHLETAIGQLEGGDCLTFASGQAAITALLLAVLRPGDTVILPADGYFSVRKFAATTLAGIGVTVQYVPTAGPYPSFDGVRLVLVETPANPGLDVCDIAALATQAHAAGALLAVDNTTATPLGQRPLDLGADIVVASGTKALTGHSDLLLGYLASRTPELLDTMGTWRDTTGSVPGPFDAWLAHRSLATLDLRLARHTANAEAIARALRARSDVDNVRWPGLADDPSYAVASTQMRRIPGIVAFDLGTAERVERCLKAARLVFAATSFGGLHTTADRRAQWGDDTTPGFVRLSCGIEDAADLVTDITAALDAG</sequence>
<evidence type="ECO:0000256" key="2">
    <source>
        <dbReference type="ARBA" id="ARBA00022898"/>
    </source>
</evidence>
<dbReference type="Gene3D" id="3.40.640.10">
    <property type="entry name" value="Type I PLP-dependent aspartate aminotransferase-like (Major domain)"/>
    <property type="match status" value="1"/>
</dbReference>
<dbReference type="InterPro" id="IPR015422">
    <property type="entry name" value="PyrdxlP-dep_Trfase_small"/>
</dbReference>
<accession>A0A7W7SN98</accession>
<reference evidence="5 6" key="1">
    <citation type="submission" date="2020-08" db="EMBL/GenBank/DDBJ databases">
        <title>Sequencing the genomes of 1000 actinobacteria strains.</title>
        <authorList>
            <person name="Klenk H.-P."/>
        </authorList>
    </citation>
    <scope>NUCLEOTIDE SEQUENCE [LARGE SCALE GENOMIC DNA]</scope>
    <source>
        <strain evidence="5 6">DSM 45886</strain>
    </source>
</reference>
<comment type="caution">
    <text evidence="5">The sequence shown here is derived from an EMBL/GenBank/DDBJ whole genome shotgun (WGS) entry which is preliminary data.</text>
</comment>
<keyword evidence="2 3" id="KW-0663">Pyridoxal phosphate</keyword>
<dbReference type="GO" id="GO:0030170">
    <property type="term" value="F:pyridoxal phosphate binding"/>
    <property type="evidence" value="ECO:0007669"/>
    <property type="project" value="InterPro"/>
</dbReference>
<gene>
    <name evidence="5" type="ORF">FHR38_001299</name>
</gene>
<dbReference type="SUPFAM" id="SSF53383">
    <property type="entry name" value="PLP-dependent transferases"/>
    <property type="match status" value="1"/>
</dbReference>
<evidence type="ECO:0000256" key="3">
    <source>
        <dbReference type="RuleBase" id="RU362118"/>
    </source>
</evidence>
<dbReference type="GO" id="GO:0019343">
    <property type="term" value="P:cysteine biosynthetic process via cystathionine"/>
    <property type="evidence" value="ECO:0007669"/>
    <property type="project" value="TreeGrafter"/>
</dbReference>
<dbReference type="Proteomes" id="UP000578819">
    <property type="component" value="Unassembled WGS sequence"/>
</dbReference>
<dbReference type="InterPro" id="IPR015424">
    <property type="entry name" value="PyrdxlP-dep_Trfase"/>
</dbReference>
<name>A0A7W7SN98_9ACTN</name>
<evidence type="ECO:0000256" key="4">
    <source>
        <dbReference type="SAM" id="MobiDB-lite"/>
    </source>
</evidence>
<dbReference type="GO" id="GO:0004123">
    <property type="term" value="F:cystathionine gamma-lyase activity"/>
    <property type="evidence" value="ECO:0007669"/>
    <property type="project" value="TreeGrafter"/>
</dbReference>
<dbReference type="EMBL" id="JACHJW010000001">
    <property type="protein sequence ID" value="MBB4957566.1"/>
    <property type="molecule type" value="Genomic_DNA"/>
</dbReference>
<feature type="region of interest" description="Disordered" evidence="4">
    <location>
        <begin position="1"/>
        <end position="31"/>
    </location>
</feature>
<proteinExistence type="inferred from homology"/>
<dbReference type="GO" id="GO:0019346">
    <property type="term" value="P:transsulfuration"/>
    <property type="evidence" value="ECO:0007669"/>
    <property type="project" value="InterPro"/>
</dbReference>
<comment type="similarity">
    <text evidence="3">Belongs to the trans-sulfuration enzymes family.</text>
</comment>
<keyword evidence="6" id="KW-1185">Reference proteome</keyword>
<dbReference type="RefSeq" id="WP_184533650.1">
    <property type="nucleotide sequence ID" value="NZ_JACHJW010000001.1"/>
</dbReference>
<evidence type="ECO:0000313" key="6">
    <source>
        <dbReference type="Proteomes" id="UP000578819"/>
    </source>
</evidence>
<evidence type="ECO:0000313" key="5">
    <source>
        <dbReference type="EMBL" id="MBB4957566.1"/>
    </source>
</evidence>
<dbReference type="NCBIfam" id="NF005758">
    <property type="entry name" value="PRK07582.1"/>
    <property type="match status" value="1"/>
</dbReference>
<dbReference type="Gene3D" id="3.90.1150.10">
    <property type="entry name" value="Aspartate Aminotransferase, domain 1"/>
    <property type="match status" value="1"/>
</dbReference>
<dbReference type="Pfam" id="PF01053">
    <property type="entry name" value="Cys_Met_Meta_PP"/>
    <property type="match status" value="1"/>
</dbReference>
<dbReference type="PANTHER" id="PTHR11808:SF85">
    <property type="entry name" value="CYSTATHIONINE GAMMA-LYASE-RELATED"/>
    <property type="match status" value="1"/>
</dbReference>